<dbReference type="InterPro" id="IPR036821">
    <property type="entry name" value="Peptide_deformylase_sf"/>
</dbReference>
<dbReference type="PANTHER" id="PTHR10458">
    <property type="entry name" value="PEPTIDE DEFORMYLASE"/>
    <property type="match status" value="1"/>
</dbReference>
<dbReference type="EMBL" id="OBEI01000007">
    <property type="protein sequence ID" value="SNZ09716.1"/>
    <property type="molecule type" value="Genomic_DNA"/>
</dbReference>
<dbReference type="RefSeq" id="WP_097000778.1">
    <property type="nucleotide sequence ID" value="NZ_OBEI01000007.1"/>
</dbReference>
<dbReference type="Pfam" id="PF01327">
    <property type="entry name" value="Pep_deformylase"/>
    <property type="match status" value="1"/>
</dbReference>
<dbReference type="PANTHER" id="PTHR10458:SF22">
    <property type="entry name" value="PEPTIDE DEFORMYLASE"/>
    <property type="match status" value="1"/>
</dbReference>
<dbReference type="PRINTS" id="PR01576">
    <property type="entry name" value="PDEFORMYLASE"/>
</dbReference>
<comment type="cofactor">
    <cofactor evidence="2">
        <name>Fe(2+)</name>
        <dbReference type="ChEBI" id="CHEBI:29033"/>
    </cofactor>
    <text evidence="2">Binds 1 Fe(2+) ion.</text>
</comment>
<proteinExistence type="inferred from homology"/>
<dbReference type="AlphaFoldDB" id="A0A285NPE1"/>
<dbReference type="HAMAP" id="MF_00163">
    <property type="entry name" value="Pep_deformylase"/>
    <property type="match status" value="1"/>
</dbReference>
<dbReference type="OrthoDB" id="9784988at2"/>
<reference evidence="4" key="1">
    <citation type="submission" date="2017-09" db="EMBL/GenBank/DDBJ databases">
        <authorList>
            <person name="Varghese N."/>
            <person name="Submissions S."/>
        </authorList>
    </citation>
    <scope>NUCLEOTIDE SEQUENCE [LARGE SCALE GENOMIC DNA]</scope>
    <source>
        <strain evidence="4">DSM 15103</strain>
    </source>
</reference>
<dbReference type="EC" id="3.5.1.88" evidence="2"/>
<feature type="binding site" evidence="2">
    <location>
        <position position="141"/>
    </location>
    <ligand>
        <name>Fe cation</name>
        <dbReference type="ChEBI" id="CHEBI:24875"/>
    </ligand>
</feature>
<organism evidence="3 4">
    <name type="scientific">Persephonella hydrogeniphila</name>
    <dbReference type="NCBI Taxonomy" id="198703"/>
    <lineage>
        <taxon>Bacteria</taxon>
        <taxon>Pseudomonadati</taxon>
        <taxon>Aquificota</taxon>
        <taxon>Aquificia</taxon>
        <taxon>Aquificales</taxon>
        <taxon>Hydrogenothermaceae</taxon>
        <taxon>Persephonella</taxon>
    </lineage>
</organism>
<feature type="active site" evidence="2">
    <location>
        <position position="142"/>
    </location>
</feature>
<dbReference type="NCBIfam" id="NF001159">
    <property type="entry name" value="PRK00150.1-3"/>
    <property type="match status" value="1"/>
</dbReference>
<protein>
    <recommendedName>
        <fullName evidence="2">Peptide deformylase</fullName>
        <shortName evidence="2">PDF</shortName>
        <ecNumber evidence="2">3.5.1.88</ecNumber>
    </recommendedName>
    <alternativeName>
        <fullName evidence="2">Polypeptide deformylase</fullName>
    </alternativeName>
</protein>
<comment type="similarity">
    <text evidence="1 2">Belongs to the polypeptide deformylase family.</text>
</comment>
<keyword evidence="2" id="KW-0378">Hydrolase</keyword>
<feature type="binding site" evidence="2">
    <location>
        <position position="99"/>
    </location>
    <ligand>
        <name>Fe cation</name>
        <dbReference type="ChEBI" id="CHEBI:24875"/>
    </ligand>
</feature>
<feature type="binding site" evidence="2">
    <location>
        <position position="145"/>
    </location>
    <ligand>
        <name>Fe cation</name>
        <dbReference type="ChEBI" id="CHEBI:24875"/>
    </ligand>
</feature>
<keyword evidence="4" id="KW-1185">Reference proteome</keyword>
<evidence type="ECO:0000313" key="4">
    <source>
        <dbReference type="Proteomes" id="UP000219036"/>
    </source>
</evidence>
<evidence type="ECO:0000313" key="3">
    <source>
        <dbReference type="EMBL" id="SNZ09716.1"/>
    </source>
</evidence>
<dbReference type="GO" id="GO:0006412">
    <property type="term" value="P:translation"/>
    <property type="evidence" value="ECO:0007669"/>
    <property type="project" value="UniProtKB-UniRule"/>
</dbReference>
<evidence type="ECO:0000256" key="1">
    <source>
        <dbReference type="ARBA" id="ARBA00010759"/>
    </source>
</evidence>
<keyword evidence="2" id="KW-0408">Iron</keyword>
<sequence>MEKLEILKYPDERLKKESVPVVDFGRKFKEFVDKLLYTMKNSPAGVGIAAPQVNKHIQTIIVDASGYKHKYNKTNHGLMILSNPRIIAYDGEIVVREGCLSVPDFTGNVKRHYWIKVEAEDINGKTVTFDTEGFEAVVIQHEMDHLIGKLFIDRVSSPKDIFKRKVYKK</sequence>
<keyword evidence="2" id="KW-0479">Metal-binding</keyword>
<dbReference type="PIRSF" id="PIRSF004749">
    <property type="entry name" value="Pep_def"/>
    <property type="match status" value="1"/>
</dbReference>
<dbReference type="Gene3D" id="3.90.45.10">
    <property type="entry name" value="Peptide deformylase"/>
    <property type="match status" value="1"/>
</dbReference>
<keyword evidence="2" id="KW-0648">Protein biosynthesis</keyword>
<dbReference type="CDD" id="cd00487">
    <property type="entry name" value="Pep_deformylase"/>
    <property type="match status" value="1"/>
</dbReference>
<comment type="function">
    <text evidence="2">Removes the formyl group from the N-terminal Met of newly synthesized proteins. Requires at least a dipeptide for an efficient rate of reaction. N-terminal L-methionine is a prerequisite for activity but the enzyme has broad specificity at other positions.</text>
</comment>
<dbReference type="GO" id="GO:0046872">
    <property type="term" value="F:metal ion binding"/>
    <property type="evidence" value="ECO:0007669"/>
    <property type="project" value="UniProtKB-KW"/>
</dbReference>
<gene>
    <name evidence="2" type="primary">def</name>
    <name evidence="3" type="ORF">SAMN06265182_1619</name>
</gene>
<dbReference type="InterPro" id="IPR023635">
    <property type="entry name" value="Peptide_deformylase"/>
</dbReference>
<comment type="catalytic activity">
    <reaction evidence="2">
        <text>N-terminal N-formyl-L-methionyl-[peptide] + H2O = N-terminal L-methionyl-[peptide] + formate</text>
        <dbReference type="Rhea" id="RHEA:24420"/>
        <dbReference type="Rhea" id="RHEA-COMP:10639"/>
        <dbReference type="Rhea" id="RHEA-COMP:10640"/>
        <dbReference type="ChEBI" id="CHEBI:15377"/>
        <dbReference type="ChEBI" id="CHEBI:15740"/>
        <dbReference type="ChEBI" id="CHEBI:49298"/>
        <dbReference type="ChEBI" id="CHEBI:64731"/>
        <dbReference type="EC" id="3.5.1.88"/>
    </reaction>
</comment>
<name>A0A285NPE1_9AQUI</name>
<accession>A0A285NPE1</accession>
<dbReference type="GO" id="GO:0042586">
    <property type="term" value="F:peptide deformylase activity"/>
    <property type="evidence" value="ECO:0007669"/>
    <property type="project" value="UniProtKB-UniRule"/>
</dbReference>
<dbReference type="NCBIfam" id="TIGR00079">
    <property type="entry name" value="pept_deformyl"/>
    <property type="match status" value="1"/>
</dbReference>
<evidence type="ECO:0000256" key="2">
    <source>
        <dbReference type="HAMAP-Rule" id="MF_00163"/>
    </source>
</evidence>
<dbReference type="SUPFAM" id="SSF56420">
    <property type="entry name" value="Peptide deformylase"/>
    <property type="match status" value="1"/>
</dbReference>
<dbReference type="Proteomes" id="UP000219036">
    <property type="component" value="Unassembled WGS sequence"/>
</dbReference>